<comment type="caution">
    <text evidence="1">The sequence shown here is derived from an EMBL/GenBank/DDBJ whole genome shotgun (WGS) entry which is preliminary data.</text>
</comment>
<dbReference type="AlphaFoldDB" id="A0A1E3L850"/>
<gene>
    <name evidence="1" type="ORF">PTI45_00734</name>
</gene>
<sequence>MAENYSEVIKLSCEFKETEYQQYIDKLLAEVTEIKQIEQWDTVQGYVIEYGMRNCNVDQARYLIQQILLGLES</sequence>
<protein>
    <submittedName>
        <fullName evidence="1">Uncharacterized protein</fullName>
    </submittedName>
</protein>
<dbReference type="RefSeq" id="WP_069326189.1">
    <property type="nucleotide sequence ID" value="NZ_MDER01000027.1"/>
</dbReference>
<organism evidence="1 2">
    <name type="scientific">Paenibacillus nuruki</name>
    <dbReference type="NCBI Taxonomy" id="1886670"/>
    <lineage>
        <taxon>Bacteria</taxon>
        <taxon>Bacillati</taxon>
        <taxon>Bacillota</taxon>
        <taxon>Bacilli</taxon>
        <taxon>Bacillales</taxon>
        <taxon>Paenibacillaceae</taxon>
        <taxon>Paenibacillus</taxon>
    </lineage>
</organism>
<name>A0A1E3L850_9BACL</name>
<reference evidence="1 2" key="1">
    <citation type="submission" date="2016-08" db="EMBL/GenBank/DDBJ databases">
        <title>Genome sequencing of Paenibacillus sp. TI45-13ar, isolated from Korean traditional nuruk.</title>
        <authorList>
            <person name="Kim S.-J."/>
        </authorList>
    </citation>
    <scope>NUCLEOTIDE SEQUENCE [LARGE SCALE GENOMIC DNA]</scope>
    <source>
        <strain evidence="1 2">TI45-13ar</strain>
    </source>
</reference>
<keyword evidence="2" id="KW-1185">Reference proteome</keyword>
<accession>A0A1E3L850</accession>
<proteinExistence type="predicted"/>
<evidence type="ECO:0000313" key="2">
    <source>
        <dbReference type="Proteomes" id="UP000094578"/>
    </source>
</evidence>
<dbReference type="EMBL" id="MDER01000027">
    <property type="protein sequence ID" value="ODP29959.1"/>
    <property type="molecule type" value="Genomic_DNA"/>
</dbReference>
<evidence type="ECO:0000313" key="1">
    <source>
        <dbReference type="EMBL" id="ODP29959.1"/>
    </source>
</evidence>
<dbReference type="Proteomes" id="UP000094578">
    <property type="component" value="Unassembled WGS sequence"/>
</dbReference>